<evidence type="ECO:0000313" key="1">
    <source>
        <dbReference type="EMBL" id="MDI1437131.1"/>
    </source>
</evidence>
<organism evidence="1 2">
    <name type="scientific">Polyangium sorediatum</name>
    <dbReference type="NCBI Taxonomy" id="889274"/>
    <lineage>
        <taxon>Bacteria</taxon>
        <taxon>Pseudomonadati</taxon>
        <taxon>Myxococcota</taxon>
        <taxon>Polyangia</taxon>
        <taxon>Polyangiales</taxon>
        <taxon>Polyangiaceae</taxon>
        <taxon>Polyangium</taxon>
    </lineage>
</organism>
<gene>
    <name evidence="1" type="ORF">QHF89_46930</name>
</gene>
<accession>A0ABT6P976</accession>
<name>A0ABT6P976_9BACT</name>
<proteinExistence type="predicted"/>
<dbReference type="Proteomes" id="UP001160301">
    <property type="component" value="Unassembled WGS sequence"/>
</dbReference>
<sequence length="212" mass="22635">MAPGPRRTTLLVGTGVALALATSCAGQAPSRREQVLRSFRQTVAEDLGGAGASPVLDCGEVARSYDDLLQHDSEPRRCLARAFRACRPARVDGSYDGVDSGPFFWSAVVAPGADKAGCEIRYYEDVRLDSYGDRSIARYRCGDPAPATGAGEHRPSCGLVWKEQHVLCRAYAAETTAPEGRPGAPPSIKECVELPADVRWPGSFSTGALHSR</sequence>
<evidence type="ECO:0000313" key="2">
    <source>
        <dbReference type="Proteomes" id="UP001160301"/>
    </source>
</evidence>
<dbReference type="PROSITE" id="PS51257">
    <property type="entry name" value="PROKAR_LIPOPROTEIN"/>
    <property type="match status" value="1"/>
</dbReference>
<dbReference type="RefSeq" id="WP_136973103.1">
    <property type="nucleotide sequence ID" value="NZ_JARZHI010000108.1"/>
</dbReference>
<comment type="caution">
    <text evidence="1">The sequence shown here is derived from an EMBL/GenBank/DDBJ whole genome shotgun (WGS) entry which is preliminary data.</text>
</comment>
<evidence type="ECO:0008006" key="3">
    <source>
        <dbReference type="Google" id="ProtNLM"/>
    </source>
</evidence>
<keyword evidence="2" id="KW-1185">Reference proteome</keyword>
<reference evidence="1 2" key="1">
    <citation type="submission" date="2023-04" db="EMBL/GenBank/DDBJ databases">
        <title>The genome sequence of Polyangium sorediatum DSM14670.</title>
        <authorList>
            <person name="Zhang X."/>
        </authorList>
    </citation>
    <scope>NUCLEOTIDE SEQUENCE [LARGE SCALE GENOMIC DNA]</scope>
    <source>
        <strain evidence="1 2">DSM 14670</strain>
    </source>
</reference>
<dbReference type="EMBL" id="JARZHI010000108">
    <property type="protein sequence ID" value="MDI1437131.1"/>
    <property type="molecule type" value="Genomic_DNA"/>
</dbReference>
<protein>
    <recommendedName>
        <fullName evidence="3">Lipoprotein</fullName>
    </recommendedName>
</protein>